<dbReference type="Proteomes" id="UP001148629">
    <property type="component" value="Unassembled WGS sequence"/>
</dbReference>
<gene>
    <name evidence="1" type="ORF">NM208_g8138</name>
</gene>
<proteinExistence type="predicted"/>
<keyword evidence="2" id="KW-1185">Reference proteome</keyword>
<reference evidence="1" key="1">
    <citation type="submission" date="2022-08" db="EMBL/GenBank/DDBJ databases">
        <title>Genome Sequence of Fusarium decemcellulare.</title>
        <authorList>
            <person name="Buettner E."/>
        </authorList>
    </citation>
    <scope>NUCLEOTIDE SEQUENCE</scope>
    <source>
        <strain evidence="1">Babe19</strain>
    </source>
</reference>
<sequence>MSLSRSLVLLVLALVHPSIAGFGQSLTDICKAVEGTDGCTKSFPIPVDTRLVTDCKYSFFPSPCGLEVVTRSDNICDLINLALQDTEFVDGYSTWCLALPGAIRERKAQPGIWTNGKVNGATTKDINYVVSIEDQVVRQGFEIRNNKQGIISESLANQDGWTVLKAPEVNTASYASLVRSIDLCQTTSCTQRKLDVIRQWFIDWISGDTEIRQGELATLLKGWQDSFKTTWKTKIAAVKAPSTLIETRRGKTSQKFFEIKDTICQNNLCKGKTASAYVKLVTTALQLVDKLADIPYACVDAETSRQYFLANYLNKIQETFNLVPSKLAPKSPFYDLVQGGRLDTLRGLMNGFGTITSDLEYYAKEMKANFYSFKPFKTHGNNAQQALIQINKVLAPDWKNNQELSQTPELRKVRDGFLQIQSIIKGNLQGPLTDLISAIDAFNAEFAKFPLSTKNLKVAYGAVAFERWIDVEFDYPCKEAMEHTFEQDGFSKVFKWTEFTPCVFTTQRFDLIANWIPYFKYRLV</sequence>
<organism evidence="1 2">
    <name type="scientific">Fusarium decemcellulare</name>
    <dbReference type="NCBI Taxonomy" id="57161"/>
    <lineage>
        <taxon>Eukaryota</taxon>
        <taxon>Fungi</taxon>
        <taxon>Dikarya</taxon>
        <taxon>Ascomycota</taxon>
        <taxon>Pezizomycotina</taxon>
        <taxon>Sordariomycetes</taxon>
        <taxon>Hypocreomycetidae</taxon>
        <taxon>Hypocreales</taxon>
        <taxon>Nectriaceae</taxon>
        <taxon>Fusarium</taxon>
        <taxon>Fusarium decemcellulare species complex</taxon>
    </lineage>
</organism>
<evidence type="ECO:0000313" key="2">
    <source>
        <dbReference type="Proteomes" id="UP001148629"/>
    </source>
</evidence>
<accession>A0ACC1S6K2</accession>
<dbReference type="EMBL" id="JANRMS010000897">
    <property type="protein sequence ID" value="KAJ3533112.1"/>
    <property type="molecule type" value="Genomic_DNA"/>
</dbReference>
<name>A0ACC1S6K2_9HYPO</name>
<comment type="caution">
    <text evidence="1">The sequence shown here is derived from an EMBL/GenBank/DDBJ whole genome shotgun (WGS) entry which is preliminary data.</text>
</comment>
<protein>
    <submittedName>
        <fullName evidence="1">Uncharacterized protein</fullName>
    </submittedName>
</protein>
<evidence type="ECO:0000313" key="1">
    <source>
        <dbReference type="EMBL" id="KAJ3533112.1"/>
    </source>
</evidence>